<geneLocation type="plasmid" evidence="2 3">
    <name>megaplasmid pHG1</name>
</geneLocation>
<dbReference type="Proteomes" id="UP000008210">
    <property type="component" value="Plasmid megaplasmid pHG1"/>
</dbReference>
<dbReference type="eggNOG" id="COG2801">
    <property type="taxonomic scope" value="Bacteria"/>
</dbReference>
<dbReference type="KEGG" id="reh:PHG112"/>
<dbReference type="HOGENOM" id="CLU_1238526_0_0_4"/>
<feature type="region of interest" description="Disordered" evidence="1">
    <location>
        <begin position="73"/>
        <end position="93"/>
    </location>
</feature>
<protein>
    <submittedName>
        <fullName evidence="2">Putative transposase</fullName>
    </submittedName>
</protein>
<name>Q7WXL2_CUPNH</name>
<proteinExistence type="predicted"/>
<accession>Q7WXL2</accession>
<sequence>MYTKRHFGARSVPSMLVPRSFDSNLVKRIGKVKKLRAPSCVFLAGAEGVRSGDSHWRVAMLSRRLRWPLPNTARRRSSTPFRTASSPPHSSPTPCLAAASSCRGTARAVGATTCSSNDFGAAYEEVYLKAYDSVSNARGSIANYVTWYNERRPYSSLETRSRIRHTSPRCEQSKRQPDCTSASTYKLRLFVRTSETTSVAFRLLRGRTVRRPRKLSLNAGRKC</sequence>
<organism evidence="2 3">
    <name type="scientific">Cupriavidus necator (strain ATCC 17699 / DSM 428 / KCTC 22496 / NCIMB 10442 / H16 / Stanier 337)</name>
    <name type="common">Ralstonia eutropha</name>
    <dbReference type="NCBI Taxonomy" id="381666"/>
    <lineage>
        <taxon>Bacteria</taxon>
        <taxon>Pseudomonadati</taxon>
        <taxon>Pseudomonadota</taxon>
        <taxon>Betaproteobacteria</taxon>
        <taxon>Burkholderiales</taxon>
        <taxon>Burkholderiaceae</taxon>
        <taxon>Cupriavidus</taxon>
    </lineage>
</organism>
<keyword evidence="2" id="KW-0614">Plasmid</keyword>
<evidence type="ECO:0000256" key="1">
    <source>
        <dbReference type="SAM" id="MobiDB-lite"/>
    </source>
</evidence>
<dbReference type="EMBL" id="AY305378">
    <property type="protein sequence ID" value="AAP85865.1"/>
    <property type="molecule type" value="Genomic_DNA"/>
</dbReference>
<gene>
    <name evidence="2" type="ordered locus">PHG112</name>
</gene>
<evidence type="ECO:0000313" key="2">
    <source>
        <dbReference type="EMBL" id="AAP85865.1"/>
    </source>
</evidence>
<evidence type="ECO:0000313" key="3">
    <source>
        <dbReference type="Proteomes" id="UP000008210"/>
    </source>
</evidence>
<dbReference type="AlphaFoldDB" id="Q7WXL2"/>
<keyword evidence="3" id="KW-1185">Reference proteome</keyword>
<reference evidence="2 3" key="1">
    <citation type="journal article" date="2003" name="J. Mol. Biol.">
        <title>Complete nucleotide sequence of pHG1: a Ralstonia eutropha H16 megaplasmid encoding key enzymes of H(2)-based lithoautotrophy and anaerobiosis.</title>
        <authorList>
            <person name="Schwartz E."/>
            <person name="Henne A."/>
            <person name="Cramm R."/>
            <person name="Eitinger T."/>
            <person name="Friedrich B."/>
            <person name="Gottschalk G."/>
        </authorList>
    </citation>
    <scope>NUCLEOTIDE SEQUENCE [LARGE SCALE GENOMIC DNA]</scope>
    <source>
        <strain evidence="3">ATCC 17699 / DSM 428 / KCTC 22496 / NCIMB 10442 / H16 / Stanier 337</strain>
        <plasmid evidence="2 3">megaplasmid pHG1</plasmid>
    </source>
</reference>
<feature type="region of interest" description="Disordered" evidence="1">
    <location>
        <begin position="158"/>
        <end position="177"/>
    </location>
</feature>